<sequence length="346" mass="40087">MYMTHYFQTTMITRLDDLKKEKKRKGNREELKIQHFGFSLPKSQARSITWDELGSKVYWEQVGGFFEFSFPLFLEGIGEICDFVFRIKGNILLFLWRIIMRAESYQVSLLVLLNSHVEFLSIEGECGMIFDSKSWEVLGYSVMDVSTNFFGGRGGWNCLVHVNTIFSSAFTSFGRGGELEWPGLTIKLILFHLVQIWSTPARNHYDIEFSNKKLNKIQTIFPIGKDTISFILIQSLLFQQISFSILSCISLFITVPVYFPFYCSIILIFIHCTSGLLQSCYAYSSLIYSSSLSLIFPDALFAPWYNLWPSRFPPHCIKILTYNLNKSNFETTQKPLGIWDFDQNII</sequence>
<accession>A0A0L6UQP3</accession>
<gene>
    <name evidence="2" type="ORF">VP01_4210g1</name>
</gene>
<comment type="caution">
    <text evidence="2">The sequence shown here is derived from an EMBL/GenBank/DDBJ whole genome shotgun (WGS) entry which is preliminary data.</text>
</comment>
<keyword evidence="1" id="KW-0472">Membrane</keyword>
<dbReference type="AlphaFoldDB" id="A0A0L6UQP3"/>
<dbReference type="Proteomes" id="UP000037035">
    <property type="component" value="Unassembled WGS sequence"/>
</dbReference>
<keyword evidence="1" id="KW-1133">Transmembrane helix</keyword>
<evidence type="ECO:0000313" key="3">
    <source>
        <dbReference type="Proteomes" id="UP000037035"/>
    </source>
</evidence>
<organism evidence="2 3">
    <name type="scientific">Puccinia sorghi</name>
    <dbReference type="NCBI Taxonomy" id="27349"/>
    <lineage>
        <taxon>Eukaryota</taxon>
        <taxon>Fungi</taxon>
        <taxon>Dikarya</taxon>
        <taxon>Basidiomycota</taxon>
        <taxon>Pucciniomycotina</taxon>
        <taxon>Pucciniomycetes</taxon>
        <taxon>Pucciniales</taxon>
        <taxon>Pucciniaceae</taxon>
        <taxon>Puccinia</taxon>
    </lineage>
</organism>
<dbReference type="EMBL" id="LAVV01009292">
    <property type="protein sequence ID" value="KNZ50843.1"/>
    <property type="molecule type" value="Genomic_DNA"/>
</dbReference>
<dbReference type="VEuPathDB" id="FungiDB:VP01_4210g1"/>
<feature type="transmembrane region" description="Helical" evidence="1">
    <location>
        <begin position="259"/>
        <end position="277"/>
    </location>
</feature>
<proteinExistence type="predicted"/>
<feature type="transmembrane region" description="Helical" evidence="1">
    <location>
        <begin position="286"/>
        <end position="305"/>
    </location>
</feature>
<evidence type="ECO:0000256" key="1">
    <source>
        <dbReference type="SAM" id="Phobius"/>
    </source>
</evidence>
<evidence type="ECO:0000313" key="2">
    <source>
        <dbReference type="EMBL" id="KNZ50843.1"/>
    </source>
</evidence>
<reference evidence="2 3" key="1">
    <citation type="submission" date="2015-08" db="EMBL/GenBank/DDBJ databases">
        <title>Next Generation Sequencing and Analysis of the Genome of Puccinia sorghi L Schw, the Causal Agent of Maize Common Rust.</title>
        <authorList>
            <person name="Rochi L."/>
            <person name="Burguener G."/>
            <person name="Darino M."/>
            <person name="Turjanski A."/>
            <person name="Kreff E."/>
            <person name="Dieguez M.J."/>
            <person name="Sacco F."/>
        </authorList>
    </citation>
    <scope>NUCLEOTIDE SEQUENCE [LARGE SCALE GENOMIC DNA]</scope>
    <source>
        <strain evidence="2 3">RO10H11247</strain>
    </source>
</reference>
<keyword evidence="3" id="KW-1185">Reference proteome</keyword>
<name>A0A0L6UQP3_9BASI</name>
<protein>
    <submittedName>
        <fullName evidence="2">Uncharacterized protein</fullName>
    </submittedName>
</protein>
<keyword evidence="1" id="KW-0812">Transmembrane</keyword>